<dbReference type="HOGENOM" id="CLU_2101467_0_0_1"/>
<sequence length="116" mass="13303">MHALNYSRLSSYRLLNRRALHTIDSILELLASSLLHKKKYTRNSATDKPLRLIWCGTLITSTFFWWPNSITSGRSLPRYNRATLNTAFQANEKNAAFDSSLSSKTKKIMLIKKIAL</sequence>
<organism evidence="1">
    <name type="scientific">Albugo laibachii Nc14</name>
    <dbReference type="NCBI Taxonomy" id="890382"/>
    <lineage>
        <taxon>Eukaryota</taxon>
        <taxon>Sar</taxon>
        <taxon>Stramenopiles</taxon>
        <taxon>Oomycota</taxon>
        <taxon>Peronosporomycetes</taxon>
        <taxon>Albuginales</taxon>
        <taxon>Albuginaceae</taxon>
        <taxon>Albugo</taxon>
    </lineage>
</organism>
<dbReference type="EMBL" id="FR824116">
    <property type="protein sequence ID" value="CCA19439.1"/>
    <property type="molecule type" value="Genomic_DNA"/>
</dbReference>
<reference evidence="1" key="2">
    <citation type="submission" date="2011-02" db="EMBL/GenBank/DDBJ databases">
        <authorList>
            <person name="MacLean D."/>
        </authorList>
    </citation>
    <scope>NUCLEOTIDE SEQUENCE</scope>
</reference>
<name>F0WE10_9STRA</name>
<accession>F0WE10</accession>
<protein>
    <submittedName>
        <fullName evidence="1">AlNc14C71G4875 protein</fullName>
    </submittedName>
</protein>
<dbReference type="AlphaFoldDB" id="F0WE10"/>
<gene>
    <name evidence="1" type="primary">AlNc14C71G4875</name>
    <name evidence="1" type="ORF">ALNC14_055820</name>
</gene>
<reference evidence="1" key="1">
    <citation type="journal article" date="2011" name="PLoS Biol.">
        <title>Gene gain and loss during evolution of obligate parasitism in the white rust pathogen of Arabidopsis thaliana.</title>
        <authorList>
            <person name="Kemen E."/>
            <person name="Gardiner A."/>
            <person name="Schultz-Larsen T."/>
            <person name="Kemen A.C."/>
            <person name="Balmuth A.L."/>
            <person name="Robert-Seilaniantz A."/>
            <person name="Bailey K."/>
            <person name="Holub E."/>
            <person name="Studholme D.J."/>
            <person name="Maclean D."/>
            <person name="Jones J.D."/>
        </authorList>
    </citation>
    <scope>NUCLEOTIDE SEQUENCE</scope>
</reference>
<evidence type="ECO:0000313" key="1">
    <source>
        <dbReference type="EMBL" id="CCA19439.1"/>
    </source>
</evidence>
<proteinExistence type="predicted"/>